<evidence type="ECO:0000256" key="1">
    <source>
        <dbReference type="SAM" id="MobiDB-lite"/>
    </source>
</evidence>
<dbReference type="OMA" id="ITRCNAS"/>
<feature type="region of interest" description="Disordered" evidence="1">
    <location>
        <begin position="1"/>
        <end position="130"/>
    </location>
</feature>
<feature type="region of interest" description="Disordered" evidence="1">
    <location>
        <begin position="147"/>
        <end position="207"/>
    </location>
</feature>
<name>M4BS19_HYAAE</name>
<organism evidence="2 3">
    <name type="scientific">Hyaloperonospora arabidopsidis (strain Emoy2)</name>
    <name type="common">Downy mildew agent</name>
    <name type="synonym">Peronospora arabidopsidis</name>
    <dbReference type="NCBI Taxonomy" id="559515"/>
    <lineage>
        <taxon>Eukaryota</taxon>
        <taxon>Sar</taxon>
        <taxon>Stramenopiles</taxon>
        <taxon>Oomycota</taxon>
        <taxon>Peronosporomycetes</taxon>
        <taxon>Peronosporales</taxon>
        <taxon>Peronosporaceae</taxon>
        <taxon>Hyaloperonospora</taxon>
    </lineage>
</organism>
<dbReference type="eggNOG" id="ENOG502SR5G">
    <property type="taxonomic scope" value="Eukaryota"/>
</dbReference>
<dbReference type="AlphaFoldDB" id="M4BS19"/>
<dbReference type="EMBL" id="JH598687">
    <property type="status" value="NOT_ANNOTATED_CDS"/>
    <property type="molecule type" value="Genomic_DNA"/>
</dbReference>
<keyword evidence="3" id="KW-1185">Reference proteome</keyword>
<feature type="compositionally biased region" description="Basic residues" evidence="1">
    <location>
        <begin position="184"/>
        <end position="199"/>
    </location>
</feature>
<protein>
    <submittedName>
        <fullName evidence="2">Uncharacterized protein</fullName>
    </submittedName>
</protein>
<reference evidence="2" key="2">
    <citation type="submission" date="2015-06" db="UniProtKB">
        <authorList>
            <consortium name="EnsemblProtists"/>
        </authorList>
    </citation>
    <scope>IDENTIFICATION</scope>
    <source>
        <strain evidence="2">Emoy2</strain>
    </source>
</reference>
<dbReference type="STRING" id="559515.M4BS19"/>
<sequence>MGCCLSREDDHSGGEVLLPKGRISNKRVDNSVDVDTVKKEGSASGSYKSPSAVVAAADANTKVPTKPQPVKKPVENVDLLGLDDEAPTSLRAETPAVRPHKSVSKTTPLPREATVSSKTSSKTPVEADEDNVMASALTSVAVKPENVDKVKGNGRDQDIVNDIAGNVGGKNDEAEDMLNEPKLKKVSSTKKSKKKRKVRSLWDNNYN</sequence>
<feature type="compositionally biased region" description="Basic and acidic residues" evidence="1">
    <location>
        <begin position="26"/>
        <end position="41"/>
    </location>
</feature>
<reference evidence="3" key="1">
    <citation type="journal article" date="2010" name="Science">
        <title>Signatures of adaptation to obligate biotrophy in the Hyaloperonospora arabidopsidis genome.</title>
        <authorList>
            <person name="Baxter L."/>
            <person name="Tripathy S."/>
            <person name="Ishaque N."/>
            <person name="Boot N."/>
            <person name="Cabral A."/>
            <person name="Kemen E."/>
            <person name="Thines M."/>
            <person name="Ah-Fong A."/>
            <person name="Anderson R."/>
            <person name="Badejoko W."/>
            <person name="Bittner-Eddy P."/>
            <person name="Boore J.L."/>
            <person name="Chibucos M.C."/>
            <person name="Coates M."/>
            <person name="Dehal P."/>
            <person name="Delehaunty K."/>
            <person name="Dong S."/>
            <person name="Downton P."/>
            <person name="Dumas B."/>
            <person name="Fabro G."/>
            <person name="Fronick C."/>
            <person name="Fuerstenberg S.I."/>
            <person name="Fulton L."/>
            <person name="Gaulin E."/>
            <person name="Govers F."/>
            <person name="Hughes L."/>
            <person name="Humphray S."/>
            <person name="Jiang R.H."/>
            <person name="Judelson H."/>
            <person name="Kamoun S."/>
            <person name="Kyung K."/>
            <person name="Meijer H."/>
            <person name="Minx P."/>
            <person name="Morris P."/>
            <person name="Nelson J."/>
            <person name="Phuntumart V."/>
            <person name="Qutob D."/>
            <person name="Rehmany A."/>
            <person name="Rougon-Cardoso A."/>
            <person name="Ryden P."/>
            <person name="Torto-Alalibo T."/>
            <person name="Studholme D."/>
            <person name="Wang Y."/>
            <person name="Win J."/>
            <person name="Wood J."/>
            <person name="Clifton S.W."/>
            <person name="Rogers J."/>
            <person name="Van den Ackerveken G."/>
            <person name="Jones J.D."/>
            <person name="McDowell J.M."/>
            <person name="Beynon J."/>
            <person name="Tyler B.M."/>
        </authorList>
    </citation>
    <scope>NUCLEOTIDE SEQUENCE [LARGE SCALE GENOMIC DNA]</scope>
    <source>
        <strain evidence="3">Emoy2</strain>
    </source>
</reference>
<dbReference type="HOGENOM" id="CLU_059475_0_0_1"/>
<evidence type="ECO:0000313" key="2">
    <source>
        <dbReference type="EnsemblProtists" id="HpaP809209"/>
    </source>
</evidence>
<evidence type="ECO:0000313" key="3">
    <source>
        <dbReference type="Proteomes" id="UP000011713"/>
    </source>
</evidence>
<dbReference type="Proteomes" id="UP000011713">
    <property type="component" value="Unassembled WGS sequence"/>
</dbReference>
<feature type="compositionally biased region" description="Basic and acidic residues" evidence="1">
    <location>
        <begin position="1"/>
        <end position="13"/>
    </location>
</feature>
<proteinExistence type="predicted"/>
<dbReference type="InParanoid" id="M4BS19"/>
<dbReference type="EnsemblProtists" id="HpaT809209">
    <property type="protein sequence ID" value="HpaP809209"/>
    <property type="gene ID" value="HpaG809209"/>
</dbReference>
<dbReference type="VEuPathDB" id="FungiDB:HpaG809209"/>
<accession>M4BS19</accession>
<feature type="compositionally biased region" description="Basic and acidic residues" evidence="1">
    <location>
        <begin position="147"/>
        <end position="158"/>
    </location>
</feature>